<dbReference type="Gene3D" id="3.40.250.10">
    <property type="entry name" value="Rhodanese-like domain"/>
    <property type="match status" value="1"/>
</dbReference>
<dbReference type="InterPro" id="IPR001763">
    <property type="entry name" value="Rhodanese-like_dom"/>
</dbReference>
<dbReference type="Proteomes" id="UP000245683">
    <property type="component" value="Unassembled WGS sequence"/>
</dbReference>
<organism evidence="2 3">
    <name type="scientific">Micromonospora globispora</name>
    <dbReference type="NCBI Taxonomy" id="1450148"/>
    <lineage>
        <taxon>Bacteria</taxon>
        <taxon>Bacillati</taxon>
        <taxon>Actinomycetota</taxon>
        <taxon>Actinomycetes</taxon>
        <taxon>Micromonosporales</taxon>
        <taxon>Micromonosporaceae</taxon>
        <taxon>Micromonospora</taxon>
    </lineage>
</organism>
<name>A0A317JSV3_9ACTN</name>
<dbReference type="EMBL" id="QGSV01000438">
    <property type="protein sequence ID" value="PWU43430.1"/>
    <property type="molecule type" value="Genomic_DNA"/>
</dbReference>
<sequence length="138" mass="14553">MRSSIRAPGPWTLTGGRVARIASIAAAAELGYVAENLRAGLTRTVQWHELTSRLAAGAHLIDVRSPAEHAAGHIPGAVNVPLDVLRDRLDELPAGELIVYCQVGQRGHTAAMLLRRTGREASNLDGGYRTWAAAGGVG</sequence>
<feature type="domain" description="Rhodanese" evidence="1">
    <location>
        <begin position="54"/>
        <end position="136"/>
    </location>
</feature>
<accession>A0A317JSV3</accession>
<evidence type="ECO:0000313" key="2">
    <source>
        <dbReference type="EMBL" id="PWU43430.1"/>
    </source>
</evidence>
<dbReference type="SMART" id="SM00450">
    <property type="entry name" value="RHOD"/>
    <property type="match status" value="1"/>
</dbReference>
<dbReference type="SUPFAM" id="SSF52821">
    <property type="entry name" value="Rhodanese/Cell cycle control phosphatase"/>
    <property type="match status" value="1"/>
</dbReference>
<protein>
    <recommendedName>
        <fullName evidence="1">Rhodanese domain-containing protein</fullName>
    </recommendedName>
</protein>
<dbReference type="OrthoDB" id="9802028at2"/>
<keyword evidence="3" id="KW-1185">Reference proteome</keyword>
<proteinExistence type="predicted"/>
<dbReference type="InterPro" id="IPR036873">
    <property type="entry name" value="Rhodanese-like_dom_sf"/>
</dbReference>
<dbReference type="PROSITE" id="PS50206">
    <property type="entry name" value="RHODANESE_3"/>
    <property type="match status" value="1"/>
</dbReference>
<dbReference type="AlphaFoldDB" id="A0A317JSV3"/>
<comment type="caution">
    <text evidence="2">The sequence shown here is derived from an EMBL/GenBank/DDBJ whole genome shotgun (WGS) entry which is preliminary data.</text>
</comment>
<dbReference type="Pfam" id="PF00581">
    <property type="entry name" value="Rhodanese"/>
    <property type="match status" value="1"/>
</dbReference>
<reference evidence="3" key="1">
    <citation type="submission" date="2018-05" db="EMBL/GenBank/DDBJ databases">
        <title>Micromonospora globispora sp. nov. and Micromonospora rugosa sp. nov., isolated from marine sediment.</title>
        <authorList>
            <person name="Carro L."/>
            <person name="Aysel V."/>
            <person name="Cetin D."/>
            <person name="Igual J.M."/>
            <person name="Klenk H.-P."/>
            <person name="Trujillo M.E."/>
            <person name="Sahin N."/>
        </authorList>
    </citation>
    <scope>NUCLEOTIDE SEQUENCE [LARGE SCALE GENOMIC DNA]</scope>
    <source>
        <strain evidence="3">S2904</strain>
    </source>
</reference>
<dbReference type="InterPro" id="IPR050229">
    <property type="entry name" value="GlpE_sulfurtransferase"/>
</dbReference>
<dbReference type="PANTHER" id="PTHR43031">
    <property type="entry name" value="FAD-DEPENDENT OXIDOREDUCTASE"/>
    <property type="match status" value="1"/>
</dbReference>
<dbReference type="PANTHER" id="PTHR43031:SF1">
    <property type="entry name" value="PYRIDINE NUCLEOTIDE-DISULPHIDE OXIDOREDUCTASE"/>
    <property type="match status" value="1"/>
</dbReference>
<evidence type="ECO:0000313" key="3">
    <source>
        <dbReference type="Proteomes" id="UP000245683"/>
    </source>
</evidence>
<gene>
    <name evidence="2" type="ORF">DLJ46_31190</name>
</gene>
<evidence type="ECO:0000259" key="1">
    <source>
        <dbReference type="PROSITE" id="PS50206"/>
    </source>
</evidence>